<feature type="compositionally biased region" description="Basic and acidic residues" evidence="1">
    <location>
        <begin position="1"/>
        <end position="17"/>
    </location>
</feature>
<gene>
    <name evidence="2" type="ORF">ALECFALPRED_007985</name>
</gene>
<dbReference type="AlphaFoldDB" id="A0A8H3PEW8"/>
<proteinExistence type="predicted"/>
<keyword evidence="3" id="KW-1185">Reference proteome</keyword>
<evidence type="ECO:0000313" key="2">
    <source>
        <dbReference type="EMBL" id="CAF9939123.1"/>
    </source>
</evidence>
<comment type="caution">
    <text evidence="2">The sequence shown here is derived from an EMBL/GenBank/DDBJ whole genome shotgun (WGS) entry which is preliminary data.</text>
</comment>
<reference evidence="2" key="1">
    <citation type="submission" date="2021-03" db="EMBL/GenBank/DDBJ databases">
        <authorList>
            <person name="Tagirdzhanova G."/>
        </authorList>
    </citation>
    <scope>NUCLEOTIDE SEQUENCE</scope>
</reference>
<evidence type="ECO:0000256" key="1">
    <source>
        <dbReference type="SAM" id="MobiDB-lite"/>
    </source>
</evidence>
<dbReference type="EMBL" id="CAJPDR010000538">
    <property type="protein sequence ID" value="CAF9939123.1"/>
    <property type="molecule type" value="Genomic_DNA"/>
</dbReference>
<feature type="region of interest" description="Disordered" evidence="1">
    <location>
        <begin position="1"/>
        <end position="41"/>
    </location>
</feature>
<organism evidence="2 3">
    <name type="scientific">Alectoria fallacina</name>
    <dbReference type="NCBI Taxonomy" id="1903189"/>
    <lineage>
        <taxon>Eukaryota</taxon>
        <taxon>Fungi</taxon>
        <taxon>Dikarya</taxon>
        <taxon>Ascomycota</taxon>
        <taxon>Pezizomycotina</taxon>
        <taxon>Lecanoromycetes</taxon>
        <taxon>OSLEUM clade</taxon>
        <taxon>Lecanoromycetidae</taxon>
        <taxon>Lecanorales</taxon>
        <taxon>Lecanorineae</taxon>
        <taxon>Parmeliaceae</taxon>
        <taxon>Alectoria</taxon>
    </lineage>
</organism>
<name>A0A8H3PEW8_9LECA</name>
<dbReference type="Proteomes" id="UP000664203">
    <property type="component" value="Unassembled WGS sequence"/>
</dbReference>
<sequence length="112" mass="12246">MNHDYGTRSRTAAKDRNSTVIDLIADESAGPSRPSQHDQPAQVRTYPVFWPYWNDDGVPVTAPLGFGGKDKASPSYPPPVPPAAERVSVRPIIECQESKGEEYPLEPQRAAG</sequence>
<evidence type="ECO:0000313" key="3">
    <source>
        <dbReference type="Proteomes" id="UP000664203"/>
    </source>
</evidence>
<accession>A0A8H3PEW8</accession>
<protein>
    <submittedName>
        <fullName evidence="2">Uncharacterized protein</fullName>
    </submittedName>
</protein>
<feature type="region of interest" description="Disordered" evidence="1">
    <location>
        <begin position="64"/>
        <end position="89"/>
    </location>
</feature>